<keyword evidence="2" id="KW-1185">Reference proteome</keyword>
<organism evidence="1 2">
    <name type="scientific">Terrihabitans soli</name>
    <dbReference type="NCBI Taxonomy" id="708113"/>
    <lineage>
        <taxon>Bacteria</taxon>
        <taxon>Pseudomonadati</taxon>
        <taxon>Pseudomonadota</taxon>
        <taxon>Alphaproteobacteria</taxon>
        <taxon>Hyphomicrobiales</taxon>
        <taxon>Terrihabitans</taxon>
    </lineage>
</organism>
<accession>A0A6S6QTN1</accession>
<gene>
    <name evidence="1" type="ORF">IZ6_10250</name>
</gene>
<protein>
    <recommendedName>
        <fullName evidence="3">Sarcosine oxidase subunit gamma</fullName>
    </recommendedName>
</protein>
<dbReference type="Proteomes" id="UP000515317">
    <property type="component" value="Chromosome"/>
</dbReference>
<evidence type="ECO:0008006" key="3">
    <source>
        <dbReference type="Google" id="ProtNLM"/>
    </source>
</evidence>
<sequence>MSDEAMPELRWTDTLSAPRSLATRDDTAVAIIEDPGVIEIALEARDTYLARRAGKIAGVKLPSNPWEVVEKKDLRAVWVGPWRWRLFLPRERIASLLAAFREDVETSILSDLTGGFACFRVIGGGAPDILMRCCPVDLSAVDTHTARGTSLAGVKCLVLRETEPANSWLVMAPRSLAEHVARALTEAARTPGRLALFEPAKPPPV</sequence>
<reference evidence="1 2" key="1">
    <citation type="submission" date="2020-08" db="EMBL/GenBank/DDBJ databases">
        <title>Genome sequence of Rhizobiales bacterium strain IZ6.</title>
        <authorList>
            <person name="Nakai R."/>
            <person name="Naganuma T."/>
        </authorList>
    </citation>
    <scope>NUCLEOTIDE SEQUENCE [LARGE SCALE GENOMIC DNA]</scope>
    <source>
        <strain evidence="1 2">IZ6</strain>
    </source>
</reference>
<dbReference type="KEGG" id="tso:IZ6_10250"/>
<dbReference type="EMBL" id="AP023361">
    <property type="protein sequence ID" value="BCJ90290.1"/>
    <property type="molecule type" value="Genomic_DNA"/>
</dbReference>
<dbReference type="InterPro" id="IPR027266">
    <property type="entry name" value="TrmE/GcvT-like"/>
</dbReference>
<dbReference type="Gene3D" id="3.30.70.1520">
    <property type="entry name" value="Heterotetrameric sarcosine oxidase"/>
    <property type="match status" value="1"/>
</dbReference>
<dbReference type="AlphaFoldDB" id="A0A6S6QTN1"/>
<evidence type="ECO:0000313" key="1">
    <source>
        <dbReference type="EMBL" id="BCJ90290.1"/>
    </source>
</evidence>
<evidence type="ECO:0000313" key="2">
    <source>
        <dbReference type="Proteomes" id="UP000515317"/>
    </source>
</evidence>
<dbReference type="RefSeq" id="WP_222876925.1">
    <property type="nucleotide sequence ID" value="NZ_AP023361.1"/>
</dbReference>
<dbReference type="SUPFAM" id="SSF103025">
    <property type="entry name" value="Folate-binding domain"/>
    <property type="match status" value="1"/>
</dbReference>
<dbReference type="Gene3D" id="3.30.1360.120">
    <property type="entry name" value="Probable tRNA modification gtpase trme, domain 1"/>
    <property type="match status" value="1"/>
</dbReference>
<proteinExistence type="predicted"/>
<name>A0A6S6QTN1_9HYPH</name>